<keyword evidence="3" id="KW-1185">Reference proteome</keyword>
<dbReference type="SUPFAM" id="SSF54593">
    <property type="entry name" value="Glyoxalase/Bleomycin resistance protein/Dihydroxybiphenyl dioxygenase"/>
    <property type="match status" value="1"/>
</dbReference>
<feature type="region of interest" description="Disordered" evidence="1">
    <location>
        <begin position="30"/>
        <end position="58"/>
    </location>
</feature>
<protein>
    <recommendedName>
        <fullName evidence="4">VOC family protein</fullName>
    </recommendedName>
</protein>
<dbReference type="Proteomes" id="UP000199092">
    <property type="component" value="Chromosome I"/>
</dbReference>
<evidence type="ECO:0000256" key="1">
    <source>
        <dbReference type="SAM" id="MobiDB-lite"/>
    </source>
</evidence>
<dbReference type="Gene3D" id="3.30.720.120">
    <property type="match status" value="1"/>
</dbReference>
<dbReference type="InterPro" id="IPR029068">
    <property type="entry name" value="Glyas_Bleomycin-R_OHBP_Dase"/>
</dbReference>
<accession>A0A1H1T9S3</accession>
<evidence type="ECO:0008006" key="4">
    <source>
        <dbReference type="Google" id="ProtNLM"/>
    </source>
</evidence>
<name>A0A1H1T9S3_9ACTN</name>
<organism evidence="2 3">
    <name type="scientific">Friedmanniella luteola</name>
    <dbReference type="NCBI Taxonomy" id="546871"/>
    <lineage>
        <taxon>Bacteria</taxon>
        <taxon>Bacillati</taxon>
        <taxon>Actinomycetota</taxon>
        <taxon>Actinomycetes</taxon>
        <taxon>Propionibacteriales</taxon>
        <taxon>Nocardioidaceae</taxon>
        <taxon>Friedmanniella</taxon>
    </lineage>
</organism>
<proteinExistence type="predicted"/>
<dbReference type="AlphaFoldDB" id="A0A1H1T9S3"/>
<reference evidence="2 3" key="1">
    <citation type="submission" date="2016-10" db="EMBL/GenBank/DDBJ databases">
        <authorList>
            <person name="de Groot N.N."/>
        </authorList>
    </citation>
    <scope>NUCLEOTIDE SEQUENCE [LARGE SCALE GENOMIC DNA]</scope>
    <source>
        <strain evidence="2 3">DSM 21741</strain>
    </source>
</reference>
<sequence>MTAIAPWLSVTDAAAAVEFYQRAFGATTGELAEGGGGALPHPTAEAQPGPASRSSALR</sequence>
<dbReference type="EMBL" id="LT629749">
    <property type="protein sequence ID" value="SDS56766.1"/>
    <property type="molecule type" value="Genomic_DNA"/>
</dbReference>
<evidence type="ECO:0000313" key="2">
    <source>
        <dbReference type="EMBL" id="SDS56766.1"/>
    </source>
</evidence>
<evidence type="ECO:0000313" key="3">
    <source>
        <dbReference type="Proteomes" id="UP000199092"/>
    </source>
</evidence>
<gene>
    <name evidence="2" type="ORF">SAMN04488543_1971</name>
</gene>